<feature type="compositionally biased region" description="Polar residues" evidence="1">
    <location>
        <begin position="24"/>
        <end position="52"/>
    </location>
</feature>
<proteinExistence type="predicted"/>
<evidence type="ECO:0000256" key="1">
    <source>
        <dbReference type="SAM" id="MobiDB-lite"/>
    </source>
</evidence>
<evidence type="ECO:0000313" key="3">
    <source>
        <dbReference type="EMBL" id="MDR7332216.1"/>
    </source>
</evidence>
<feature type="chain" id="PRO_5046667429" evidence="2">
    <location>
        <begin position="30"/>
        <end position="131"/>
    </location>
</feature>
<feature type="region of interest" description="Disordered" evidence="1">
    <location>
        <begin position="23"/>
        <end position="131"/>
    </location>
</feature>
<dbReference type="PROSITE" id="PS51257">
    <property type="entry name" value="PROKAR_LIPOPROTEIN"/>
    <property type="match status" value="1"/>
</dbReference>
<feature type="signal peptide" evidence="2">
    <location>
        <begin position="1"/>
        <end position="29"/>
    </location>
</feature>
<accession>A0ABU2A4V1</accession>
<dbReference type="RefSeq" id="WP_310326432.1">
    <property type="nucleotide sequence ID" value="NZ_JAVDXV010000002.1"/>
</dbReference>
<keyword evidence="3" id="KW-0449">Lipoprotein</keyword>
<dbReference type="Proteomes" id="UP001180825">
    <property type="component" value="Unassembled WGS sequence"/>
</dbReference>
<protein>
    <submittedName>
        <fullName evidence="3">Outer membrane murein-binding lipoprotein Lpp</fullName>
    </submittedName>
</protein>
<keyword evidence="2" id="KW-0732">Signal</keyword>
<reference evidence="3 4" key="1">
    <citation type="submission" date="2023-07" db="EMBL/GenBank/DDBJ databases">
        <title>Sorghum-associated microbial communities from plants grown in Nebraska, USA.</title>
        <authorList>
            <person name="Schachtman D."/>
        </authorList>
    </citation>
    <scope>NUCLEOTIDE SEQUENCE [LARGE SCALE GENOMIC DNA]</scope>
    <source>
        <strain evidence="3 4">BE316</strain>
    </source>
</reference>
<evidence type="ECO:0000313" key="4">
    <source>
        <dbReference type="Proteomes" id="UP001180825"/>
    </source>
</evidence>
<dbReference type="EMBL" id="JAVDXV010000002">
    <property type="protein sequence ID" value="MDR7332216.1"/>
    <property type="molecule type" value="Genomic_DNA"/>
</dbReference>
<name>A0ABU2A4V1_9BURK</name>
<feature type="compositionally biased region" description="Low complexity" evidence="1">
    <location>
        <begin position="106"/>
        <end position="115"/>
    </location>
</feature>
<evidence type="ECO:0000256" key="2">
    <source>
        <dbReference type="SAM" id="SignalP"/>
    </source>
</evidence>
<organism evidence="3 4">
    <name type="scientific">Roseateles asaccharophilus</name>
    <dbReference type="NCBI Taxonomy" id="582607"/>
    <lineage>
        <taxon>Bacteria</taxon>
        <taxon>Pseudomonadati</taxon>
        <taxon>Pseudomonadota</taxon>
        <taxon>Betaproteobacteria</taxon>
        <taxon>Burkholderiales</taxon>
        <taxon>Sphaerotilaceae</taxon>
        <taxon>Roseateles</taxon>
    </lineage>
</organism>
<gene>
    <name evidence="3" type="ORF">J2X21_001342</name>
</gene>
<feature type="compositionally biased region" description="Polar residues" evidence="1">
    <location>
        <begin position="79"/>
        <end position="88"/>
    </location>
</feature>
<sequence>MNKQLNPMTSLIALAAAGLIAGCASQSQSDNESANNAASGQSDVVSQTNPLDSQAPADTMPAAPANQYAEAPQPAPTEPLTQPMDQTQPAPIAAAEPSPPAPAMDTSSTMSNTNTAPAYTEEALPPRPDRN</sequence>
<keyword evidence="4" id="KW-1185">Reference proteome</keyword>
<comment type="caution">
    <text evidence="3">The sequence shown here is derived from an EMBL/GenBank/DDBJ whole genome shotgun (WGS) entry which is preliminary data.</text>
</comment>